<dbReference type="Pfam" id="PF08240">
    <property type="entry name" value="ADH_N"/>
    <property type="match status" value="1"/>
</dbReference>
<dbReference type="Pfam" id="PF13602">
    <property type="entry name" value="ADH_zinc_N_2"/>
    <property type="match status" value="1"/>
</dbReference>
<protein>
    <submittedName>
        <fullName evidence="2">NAD(P)-dependent alcohol dehydrogenase</fullName>
    </submittedName>
</protein>
<dbReference type="InterPro" id="IPR011032">
    <property type="entry name" value="GroES-like_sf"/>
</dbReference>
<dbReference type="InterPro" id="IPR052733">
    <property type="entry name" value="Chloroplast_QOR"/>
</dbReference>
<feature type="domain" description="Enoyl reductase (ER)" evidence="1">
    <location>
        <begin position="23"/>
        <end position="327"/>
    </location>
</feature>
<dbReference type="Gene3D" id="3.40.50.720">
    <property type="entry name" value="NAD(P)-binding Rossmann-like Domain"/>
    <property type="match status" value="1"/>
</dbReference>
<dbReference type="CDD" id="cd08267">
    <property type="entry name" value="MDR1"/>
    <property type="match status" value="1"/>
</dbReference>
<dbReference type="PANTHER" id="PTHR44013">
    <property type="entry name" value="ZINC-TYPE ALCOHOL DEHYDROGENASE-LIKE PROTEIN C16A3.02C"/>
    <property type="match status" value="1"/>
</dbReference>
<dbReference type="Proteomes" id="UP001351900">
    <property type="component" value="Unassembled WGS sequence"/>
</dbReference>
<dbReference type="InterPro" id="IPR020843">
    <property type="entry name" value="ER"/>
</dbReference>
<dbReference type="EMBL" id="JAZHOV010000005">
    <property type="protein sequence ID" value="MEF2255322.1"/>
    <property type="molecule type" value="Genomic_DNA"/>
</dbReference>
<comment type="caution">
    <text evidence="2">The sequence shown here is derived from an EMBL/GenBank/DDBJ whole genome shotgun (WGS) entry which is preliminary data.</text>
</comment>
<dbReference type="SUPFAM" id="SSF50129">
    <property type="entry name" value="GroES-like"/>
    <property type="match status" value="1"/>
</dbReference>
<proteinExistence type="predicted"/>
<reference evidence="2 3" key="1">
    <citation type="submission" date="2024-01" db="EMBL/GenBank/DDBJ databases">
        <title>the genome sequence of strain Microbacterium schleiferi NBRC 15075.</title>
        <authorList>
            <person name="Ding Y."/>
            <person name="Zhang G."/>
        </authorList>
    </citation>
    <scope>NUCLEOTIDE SEQUENCE [LARGE SCALE GENOMIC DNA]</scope>
    <source>
        <strain evidence="2 3">NBRC 15075</strain>
    </source>
</reference>
<gene>
    <name evidence="2" type="ORF">V2V91_09285</name>
</gene>
<dbReference type="SMART" id="SM00829">
    <property type="entry name" value="PKS_ER"/>
    <property type="match status" value="1"/>
</dbReference>
<evidence type="ECO:0000313" key="3">
    <source>
        <dbReference type="Proteomes" id="UP001351900"/>
    </source>
</evidence>
<dbReference type="Gene3D" id="3.90.180.10">
    <property type="entry name" value="Medium-chain alcohol dehydrogenases, catalytic domain"/>
    <property type="match status" value="1"/>
</dbReference>
<organism evidence="2 3">
    <name type="scientific">Microbacterium schleiferi</name>
    <dbReference type="NCBI Taxonomy" id="69362"/>
    <lineage>
        <taxon>Bacteria</taxon>
        <taxon>Bacillati</taxon>
        <taxon>Actinomycetota</taxon>
        <taxon>Actinomycetes</taxon>
        <taxon>Micrococcales</taxon>
        <taxon>Microbacteriaceae</taxon>
        <taxon>Microbacterium</taxon>
    </lineage>
</organism>
<dbReference type="RefSeq" id="WP_331791623.1">
    <property type="nucleotide sequence ID" value="NZ_BAAAUO010000008.1"/>
</dbReference>
<sequence length="333" mass="35189">MSDPEHVEAPPATMRAVVYDAYGPPSNLRVEQVPVPRPAAGEVLVQLVATSVNLSDWETLHGDPFYARIGGLTRPVRRILGSDIAGMVVAIGQGVSRFAVGDEVYGDILERKGGFAEYAVAPESALARKPAQLSFAQAAAIPQPGEIAVEAMTKARPGSRLLVNGAGGGSGAFLLQLAKAAGMHVTGVDNAGKLDFMRLMGADETIDYREQDFTRTGPYDLVIDLVAYRSVFAYRRALAPGGRCFVVGGTTRVLIRMLTVGALVGLVSGTRLGALAVPTGPARFEPLAARCAAGEIQVPIDAEYNLAHTREALEHHGNGRALGKVVVRIRDDP</sequence>
<dbReference type="InterPro" id="IPR036291">
    <property type="entry name" value="NAD(P)-bd_dom_sf"/>
</dbReference>
<dbReference type="SUPFAM" id="SSF51735">
    <property type="entry name" value="NAD(P)-binding Rossmann-fold domains"/>
    <property type="match status" value="1"/>
</dbReference>
<dbReference type="InterPro" id="IPR013154">
    <property type="entry name" value="ADH-like_N"/>
</dbReference>
<evidence type="ECO:0000259" key="1">
    <source>
        <dbReference type="SMART" id="SM00829"/>
    </source>
</evidence>
<dbReference type="PANTHER" id="PTHR44013:SF1">
    <property type="entry name" value="ZINC-TYPE ALCOHOL DEHYDROGENASE-LIKE PROTEIN C16A3.02C"/>
    <property type="match status" value="1"/>
</dbReference>
<accession>A0ABU7V6M6</accession>
<evidence type="ECO:0000313" key="2">
    <source>
        <dbReference type="EMBL" id="MEF2255322.1"/>
    </source>
</evidence>
<keyword evidence="3" id="KW-1185">Reference proteome</keyword>
<name>A0ABU7V6M6_9MICO</name>